<sequence>MDSAVSAPKPPGDADLRASRILLQLRILPANSDDDQASIRLVGDGRKKPSLADQSGGDQQRKIEF</sequence>
<keyword evidence="3" id="KW-1185">Reference proteome</keyword>
<dbReference type="HOGENOM" id="CLU_2853345_0_0_1"/>
<name>J3MI87_ORYBR</name>
<evidence type="ECO:0000313" key="2">
    <source>
        <dbReference type="EnsemblPlants" id="OB07G11190.1"/>
    </source>
</evidence>
<evidence type="ECO:0000256" key="1">
    <source>
        <dbReference type="SAM" id="MobiDB-lite"/>
    </source>
</evidence>
<organism evidence="2">
    <name type="scientific">Oryza brachyantha</name>
    <name type="common">malo sina</name>
    <dbReference type="NCBI Taxonomy" id="4533"/>
    <lineage>
        <taxon>Eukaryota</taxon>
        <taxon>Viridiplantae</taxon>
        <taxon>Streptophyta</taxon>
        <taxon>Embryophyta</taxon>
        <taxon>Tracheophyta</taxon>
        <taxon>Spermatophyta</taxon>
        <taxon>Magnoliopsida</taxon>
        <taxon>Liliopsida</taxon>
        <taxon>Poales</taxon>
        <taxon>Poaceae</taxon>
        <taxon>BOP clade</taxon>
        <taxon>Oryzoideae</taxon>
        <taxon>Oryzeae</taxon>
        <taxon>Oryzinae</taxon>
        <taxon>Oryza</taxon>
    </lineage>
</organism>
<evidence type="ECO:0000313" key="3">
    <source>
        <dbReference type="Proteomes" id="UP000006038"/>
    </source>
</evidence>
<dbReference type="EnsemblPlants" id="OB07G11190.1">
    <property type="protein sequence ID" value="OB07G11190.1"/>
    <property type="gene ID" value="OB07G11190"/>
</dbReference>
<feature type="region of interest" description="Disordered" evidence="1">
    <location>
        <begin position="34"/>
        <end position="65"/>
    </location>
</feature>
<proteinExistence type="predicted"/>
<protein>
    <submittedName>
        <fullName evidence="2">Uncharacterized protein</fullName>
    </submittedName>
</protein>
<dbReference type="Proteomes" id="UP000006038">
    <property type="component" value="Chromosome 7"/>
</dbReference>
<accession>J3MI87</accession>
<reference evidence="2" key="1">
    <citation type="journal article" date="2013" name="Nat. Commun.">
        <title>Whole-genome sequencing of Oryza brachyantha reveals mechanisms underlying Oryza genome evolution.</title>
        <authorList>
            <person name="Chen J."/>
            <person name="Huang Q."/>
            <person name="Gao D."/>
            <person name="Wang J."/>
            <person name="Lang Y."/>
            <person name="Liu T."/>
            <person name="Li B."/>
            <person name="Bai Z."/>
            <person name="Luis Goicoechea J."/>
            <person name="Liang C."/>
            <person name="Chen C."/>
            <person name="Zhang W."/>
            <person name="Sun S."/>
            <person name="Liao Y."/>
            <person name="Zhang X."/>
            <person name="Yang L."/>
            <person name="Song C."/>
            <person name="Wang M."/>
            <person name="Shi J."/>
            <person name="Liu G."/>
            <person name="Liu J."/>
            <person name="Zhou H."/>
            <person name="Zhou W."/>
            <person name="Yu Q."/>
            <person name="An N."/>
            <person name="Chen Y."/>
            <person name="Cai Q."/>
            <person name="Wang B."/>
            <person name="Liu B."/>
            <person name="Min J."/>
            <person name="Huang Y."/>
            <person name="Wu H."/>
            <person name="Li Z."/>
            <person name="Zhang Y."/>
            <person name="Yin Y."/>
            <person name="Song W."/>
            <person name="Jiang J."/>
            <person name="Jackson S.A."/>
            <person name="Wing R.A."/>
            <person name="Wang J."/>
            <person name="Chen M."/>
        </authorList>
    </citation>
    <scope>NUCLEOTIDE SEQUENCE [LARGE SCALE GENOMIC DNA]</scope>
    <source>
        <strain evidence="2">cv. IRGC 101232</strain>
    </source>
</reference>
<reference evidence="2" key="2">
    <citation type="submission" date="2013-04" db="UniProtKB">
        <authorList>
            <consortium name="EnsemblPlants"/>
        </authorList>
    </citation>
    <scope>IDENTIFICATION</scope>
</reference>
<dbReference type="AlphaFoldDB" id="J3MI87"/>
<dbReference type="Gramene" id="OB07G11190.1">
    <property type="protein sequence ID" value="OB07G11190.1"/>
    <property type="gene ID" value="OB07G11190"/>
</dbReference>